<organism evidence="2 3">
    <name type="scientific">Lederbergia lenta</name>
    <name type="common">Bacillus lentus</name>
    <dbReference type="NCBI Taxonomy" id="1467"/>
    <lineage>
        <taxon>Bacteria</taxon>
        <taxon>Bacillati</taxon>
        <taxon>Bacillota</taxon>
        <taxon>Bacilli</taxon>
        <taxon>Bacillales</taxon>
        <taxon>Bacillaceae</taxon>
        <taxon>Lederbergia</taxon>
    </lineage>
</organism>
<reference evidence="2 3" key="1">
    <citation type="submission" date="2018-06" db="EMBL/GenBank/DDBJ databases">
        <authorList>
            <consortium name="Pathogen Informatics"/>
            <person name="Doyle S."/>
        </authorList>
    </citation>
    <scope>NUCLEOTIDE SEQUENCE [LARGE SCALE GENOMIC DNA]</scope>
    <source>
        <strain evidence="2 3">NCTC4824</strain>
    </source>
</reference>
<dbReference type="KEGG" id="blen:NCTC4824_00616"/>
<dbReference type="AlphaFoldDB" id="A0A2X4VQ27"/>
<keyword evidence="1" id="KW-1133">Transmembrane helix</keyword>
<evidence type="ECO:0000313" key="2">
    <source>
        <dbReference type="EMBL" id="SQI53011.1"/>
    </source>
</evidence>
<keyword evidence="1" id="KW-0472">Membrane</keyword>
<keyword evidence="3" id="KW-1185">Reference proteome</keyword>
<sequence>MKKFLLYAAAVLGNVLLINWSELWYGAEWFTEWLFGLLTVVLFAFFLQGWKRYSQNGVGLILITGFGLLTINSIFFVQNLPASICSSLLGLLLIPLYTDHRDAVITAWGFVLINIIINIEVQSGITLVLLSLTTGIGAIVGFRFKFLLLKRCFTVLFSLTFLTLLFAFLLF</sequence>
<dbReference type="Proteomes" id="UP000249134">
    <property type="component" value="Chromosome 1"/>
</dbReference>
<feature type="transmembrane region" description="Helical" evidence="1">
    <location>
        <begin position="81"/>
        <end position="98"/>
    </location>
</feature>
<gene>
    <name evidence="2" type="ORF">NCTC4824_00616</name>
</gene>
<name>A0A2X4VQ27_LEDLE</name>
<feature type="transmembrane region" description="Helical" evidence="1">
    <location>
        <begin position="125"/>
        <end position="144"/>
    </location>
</feature>
<protein>
    <submittedName>
        <fullName evidence="2">Uncharacterized protein</fullName>
    </submittedName>
</protein>
<accession>A0A2X4VQ27</accession>
<proteinExistence type="predicted"/>
<evidence type="ECO:0000313" key="3">
    <source>
        <dbReference type="Proteomes" id="UP000249134"/>
    </source>
</evidence>
<feature type="transmembrane region" description="Helical" evidence="1">
    <location>
        <begin position="103"/>
        <end position="119"/>
    </location>
</feature>
<evidence type="ECO:0000256" key="1">
    <source>
        <dbReference type="SAM" id="Phobius"/>
    </source>
</evidence>
<feature type="transmembrane region" description="Helical" evidence="1">
    <location>
        <begin position="151"/>
        <end position="170"/>
    </location>
</feature>
<dbReference type="EMBL" id="LS483476">
    <property type="protein sequence ID" value="SQI53011.1"/>
    <property type="molecule type" value="Genomic_DNA"/>
</dbReference>
<feature type="transmembrane region" description="Helical" evidence="1">
    <location>
        <begin position="57"/>
        <end position="75"/>
    </location>
</feature>
<feature type="transmembrane region" description="Helical" evidence="1">
    <location>
        <begin position="33"/>
        <end position="50"/>
    </location>
</feature>
<dbReference type="RefSeq" id="WP_066142597.1">
    <property type="nucleotide sequence ID" value="NZ_CBCSGM010000002.1"/>
</dbReference>
<keyword evidence="1" id="KW-0812">Transmembrane</keyword>